<gene>
    <name evidence="2" type="ORF">Vid5_gp61</name>
</gene>
<dbReference type="Pfam" id="PF13148">
    <property type="entry name" value="DUF3987"/>
    <property type="match status" value="1"/>
</dbReference>
<organism evidence="2 3">
    <name type="scientific">Pantoea phage vB_PagS_Vid5</name>
    <dbReference type="NCBI Taxonomy" id="2099652"/>
    <lineage>
        <taxon>Viruses</taxon>
        <taxon>Duplodnaviria</taxon>
        <taxon>Heunggongvirae</taxon>
        <taxon>Uroviricota</taxon>
        <taxon>Caudoviricetes</taxon>
        <taxon>Vidquintavirus</taxon>
        <taxon>Vidquintavirus Vid5</taxon>
    </lineage>
</organism>
<evidence type="ECO:0000259" key="1">
    <source>
        <dbReference type="Pfam" id="PF22763"/>
    </source>
</evidence>
<protein>
    <submittedName>
        <fullName evidence="2">Primase</fullName>
    </submittedName>
</protein>
<evidence type="ECO:0000313" key="2">
    <source>
        <dbReference type="EMBL" id="AVJ51816.1"/>
    </source>
</evidence>
<feature type="domain" description="NrS-1 polymerase-like HBD" evidence="1">
    <location>
        <begin position="223"/>
        <end position="273"/>
    </location>
</feature>
<dbReference type="EMBL" id="MG948468">
    <property type="protein sequence ID" value="AVJ51816.1"/>
    <property type="molecule type" value="Genomic_DNA"/>
</dbReference>
<keyword evidence="3" id="KW-1185">Reference proteome</keyword>
<dbReference type="Proteomes" id="UP000241629">
    <property type="component" value="Segment"/>
</dbReference>
<dbReference type="Pfam" id="PF22763">
    <property type="entry name" value="NrS1-1_pol-like_HBD"/>
    <property type="match status" value="1"/>
</dbReference>
<proteinExistence type="predicted"/>
<reference evidence="2 3" key="1">
    <citation type="submission" date="2018-02" db="EMBL/GenBank/DDBJ databases">
        <title>Complete genome sequence of Pantoea phage vB_PagS_Vid5.</title>
        <authorList>
            <person name="Truncaite L."/>
            <person name="Simoliunas E."/>
            <person name="Meskys R."/>
        </authorList>
    </citation>
    <scope>NUCLEOTIDE SEQUENCE [LARGE SCALE GENOMIC DNA]</scope>
</reference>
<dbReference type="OrthoDB" id="181at10239"/>
<name>A0A2P1CKP7_9CAUD</name>
<sequence>MDKFPEEIKAYPHWALAGDDKRPLVWDGTKGKLVDVSVHDVQKLMTFENALAAAKYYNKYMGFILHESDPFACIDLDVKDAENEPDVRKHTSPEQLRRFESIIAAFNTYSELSRSGKGVHLWVKGAIGKGCKRDGVEVYSQERFIICTGRVMQQLPVQNEQVMLGSLVGEIRSGQKSSAIELVEIEPVEEDFELHIRAQDADNADKYNALCNGDWAGMGYPSQSEADLALMSMLAFYSKSNEQCRRMFRMTGLGKREKANKNNRHLDYMLRLIRARQEREALSQADMEAVAKQFVMQLNNAQGALSDAIAHPVETPAQGTVSEAPVTAPGKMGKAERIDWPPGLAGELSKYIYYSSVRPVKEISIITALGFLAGVCGKAWHIPQSGLNMYAVLVARSGVGKETMNSGLSYITTTLRESIPSVDSFVSFDKHSSGPALRKSFADRQSYINLNGELGKIIKNMATDRPGGPMSSLRHDLTDIYQKSGPSSIVGGMTYSNKDENTKSVTGVAYSLMGESTPETFFESLTREMMEDGFLSRFLVIRYEGDRPKYNKNASTQMSKELRDALCNLVTQSLTLISRFQNVEVPFSPEAEAICDAFNDECDDAINASKDEAVRQPWNRAHLKVLRLAALLAVSDNWVTPVVQHWHVAYALTVVRHGMNIMFEEWEKGGIGIDDNTRMRRVVSVTLNYFKGTSMVVNRGLIEKGIITRTDIHRRVAAKAAFKNHKGGTNMAIDQTIRSLCDLGVFKELLPTKCQELGYNGKAYYVTEQINTLFDGEGEE</sequence>
<dbReference type="InterPro" id="IPR054468">
    <property type="entry name" value="NrSPol-like_HBD"/>
</dbReference>
<dbReference type="InterPro" id="IPR025048">
    <property type="entry name" value="DUF3987"/>
</dbReference>
<accession>A0A2P1CKP7</accession>
<evidence type="ECO:0000313" key="3">
    <source>
        <dbReference type="Proteomes" id="UP000241629"/>
    </source>
</evidence>